<feature type="non-terminal residue" evidence="2">
    <location>
        <position position="1"/>
    </location>
</feature>
<dbReference type="Proteomes" id="UP000271974">
    <property type="component" value="Unassembled WGS sequence"/>
</dbReference>
<name>A0A3S1C0T3_ELYCH</name>
<reference evidence="2 3" key="1">
    <citation type="submission" date="2019-01" db="EMBL/GenBank/DDBJ databases">
        <title>A draft genome assembly of the solar-powered sea slug Elysia chlorotica.</title>
        <authorList>
            <person name="Cai H."/>
            <person name="Li Q."/>
            <person name="Fang X."/>
            <person name="Li J."/>
            <person name="Curtis N.E."/>
            <person name="Altenburger A."/>
            <person name="Shibata T."/>
            <person name="Feng M."/>
            <person name="Maeda T."/>
            <person name="Schwartz J.A."/>
            <person name="Shigenobu S."/>
            <person name="Lundholm N."/>
            <person name="Nishiyama T."/>
            <person name="Yang H."/>
            <person name="Hasebe M."/>
            <person name="Li S."/>
            <person name="Pierce S.K."/>
            <person name="Wang J."/>
        </authorList>
    </citation>
    <scope>NUCLEOTIDE SEQUENCE [LARGE SCALE GENOMIC DNA]</scope>
    <source>
        <strain evidence="2">EC2010</strain>
        <tissue evidence="2">Whole organism of an adult</tissue>
    </source>
</reference>
<keyword evidence="3" id="KW-1185">Reference proteome</keyword>
<evidence type="ECO:0000313" key="2">
    <source>
        <dbReference type="EMBL" id="RUS79850.1"/>
    </source>
</evidence>
<organism evidence="2 3">
    <name type="scientific">Elysia chlorotica</name>
    <name type="common">Eastern emerald elysia</name>
    <name type="synonym">Sea slug</name>
    <dbReference type="NCBI Taxonomy" id="188477"/>
    <lineage>
        <taxon>Eukaryota</taxon>
        <taxon>Metazoa</taxon>
        <taxon>Spiralia</taxon>
        <taxon>Lophotrochozoa</taxon>
        <taxon>Mollusca</taxon>
        <taxon>Gastropoda</taxon>
        <taxon>Heterobranchia</taxon>
        <taxon>Euthyneura</taxon>
        <taxon>Panpulmonata</taxon>
        <taxon>Sacoglossa</taxon>
        <taxon>Placobranchoidea</taxon>
        <taxon>Plakobranchidae</taxon>
        <taxon>Elysia</taxon>
    </lineage>
</organism>
<proteinExistence type="predicted"/>
<protein>
    <submittedName>
        <fullName evidence="2">Uncharacterized protein</fullName>
    </submittedName>
</protein>
<evidence type="ECO:0000313" key="3">
    <source>
        <dbReference type="Proteomes" id="UP000271974"/>
    </source>
</evidence>
<feature type="compositionally biased region" description="Polar residues" evidence="1">
    <location>
        <begin position="142"/>
        <end position="151"/>
    </location>
</feature>
<comment type="caution">
    <text evidence="2">The sequence shown here is derived from an EMBL/GenBank/DDBJ whole genome shotgun (WGS) entry which is preliminary data.</text>
</comment>
<gene>
    <name evidence="2" type="ORF">EGW08_012376</name>
</gene>
<dbReference type="EMBL" id="RQTK01000424">
    <property type="protein sequence ID" value="RUS79850.1"/>
    <property type="molecule type" value="Genomic_DNA"/>
</dbReference>
<dbReference type="AlphaFoldDB" id="A0A3S1C0T3"/>
<accession>A0A3S1C0T3</accession>
<sequence>TVTNEVASNPTQPHLVVEEDEEGAQKCLIILKETGEYEEVPDGSGQTWGESDVDEDTDSSMKSRLVAGASPDLPAKPGEGRKSRNRKLLALKTSALNLGSGLGLRPPRQADADAGSDVDNEDAVANTSPVLRMRPRKVGDDATSQPSTATVSGHLEGQARAKPGDRHATEDQGTDI</sequence>
<evidence type="ECO:0000256" key="1">
    <source>
        <dbReference type="SAM" id="MobiDB-lite"/>
    </source>
</evidence>
<feature type="compositionally biased region" description="Basic and acidic residues" evidence="1">
    <location>
        <begin position="157"/>
        <end position="170"/>
    </location>
</feature>
<feature type="region of interest" description="Disordered" evidence="1">
    <location>
        <begin position="34"/>
        <end position="176"/>
    </location>
</feature>